<keyword evidence="1" id="KW-0863">Zinc-finger</keyword>
<evidence type="ECO:0000259" key="2">
    <source>
        <dbReference type="PROSITE" id="PS50157"/>
    </source>
</evidence>
<protein>
    <submittedName>
        <fullName evidence="3">C2H2-type domain-containing protein</fullName>
    </submittedName>
</protein>
<organism evidence="3 4">
    <name type="scientific">Aphis craccivora</name>
    <name type="common">Cowpea aphid</name>
    <dbReference type="NCBI Taxonomy" id="307492"/>
    <lineage>
        <taxon>Eukaryota</taxon>
        <taxon>Metazoa</taxon>
        <taxon>Ecdysozoa</taxon>
        <taxon>Arthropoda</taxon>
        <taxon>Hexapoda</taxon>
        <taxon>Insecta</taxon>
        <taxon>Pterygota</taxon>
        <taxon>Neoptera</taxon>
        <taxon>Paraneoptera</taxon>
        <taxon>Hemiptera</taxon>
        <taxon>Sternorrhyncha</taxon>
        <taxon>Aphidomorpha</taxon>
        <taxon>Aphidoidea</taxon>
        <taxon>Aphididae</taxon>
        <taxon>Aphidini</taxon>
        <taxon>Aphis</taxon>
        <taxon>Aphis</taxon>
    </lineage>
</organism>
<name>A0A6G0WC32_APHCR</name>
<dbReference type="InterPro" id="IPR013087">
    <property type="entry name" value="Znf_C2H2_type"/>
</dbReference>
<dbReference type="PANTHER" id="PTHR31912">
    <property type="entry name" value="IP13529P"/>
    <property type="match status" value="1"/>
</dbReference>
<comment type="caution">
    <text evidence="3">The sequence shown here is derived from an EMBL/GenBank/DDBJ whole genome shotgun (WGS) entry which is preliminary data.</text>
</comment>
<reference evidence="3 4" key="1">
    <citation type="submission" date="2019-08" db="EMBL/GenBank/DDBJ databases">
        <title>Whole genome of Aphis craccivora.</title>
        <authorList>
            <person name="Voronova N.V."/>
            <person name="Shulinski R.S."/>
            <person name="Bandarenka Y.V."/>
            <person name="Zhorov D.G."/>
            <person name="Warner D."/>
        </authorList>
    </citation>
    <scope>NUCLEOTIDE SEQUENCE [LARGE SCALE GENOMIC DNA]</scope>
    <source>
        <strain evidence="3">180601</strain>
        <tissue evidence="3">Whole Body</tissue>
    </source>
</reference>
<dbReference type="GO" id="GO:0008270">
    <property type="term" value="F:zinc ion binding"/>
    <property type="evidence" value="ECO:0007669"/>
    <property type="project" value="UniProtKB-KW"/>
</dbReference>
<dbReference type="PROSITE" id="PS00028">
    <property type="entry name" value="ZINC_FINGER_C2H2_1"/>
    <property type="match status" value="1"/>
</dbReference>
<feature type="domain" description="C2H2-type" evidence="2">
    <location>
        <begin position="33"/>
        <end position="63"/>
    </location>
</feature>
<evidence type="ECO:0000313" key="4">
    <source>
        <dbReference type="Proteomes" id="UP000478052"/>
    </source>
</evidence>
<dbReference type="Proteomes" id="UP000478052">
    <property type="component" value="Unassembled WGS sequence"/>
</dbReference>
<sequence>MICYICNCDIVGELKALVVHYKLIHLLKPDSSYTCLEDACSQSFNCLSSFKRHVNKKHAVVKSKTFPSIQSGNCVQETTNMAPSIEYSTRDSINNYDELKDSFNFGKSAKELYESTLKFMISLYNNNNFNNSDVLYIQSGITENILKPIASILKSMVKINISEPILVSTFNRLEGLILNPFNYCSTEYHLNNWLISNNLLCKVQQITINNQMCPVSYSGEICYNEKVTKGALLPLQFQFKQFFEHGNNFKTSYDRLVNFQTDKTSFLNFVQGNLWKQKISQYEGKIVFPYFLYIDDFEINNPLGSHATYQSIAAIYYSFPLIENNSKLSNIFLAALIKSTDFKEFGNDPCLLQIIDEINYLANEGIIITTEHGEFKVYFILGLILGDNLGLNSILEFSKSFSSNYYCRFCKTHKTIANKLCEEDGSSMRNADNYLKDVAEMNFSETGIYKNSILNSIKHFHVVENYCVDIMHDVFEGICHYDMCHIIKYYTNTAQIISLNTLNKQKTNFNYGPIEVGNISPEITEQHLNKCHLKMSAREMMTFVHFFSIMVGEFIPENDEVWKFYLTLVKIIDMLLSFKFTESKIEYLKQLIHQHNSMYIRLFNDTLKPKHHFLTHYPTIIRYAGPPRHYWCFRFEGKHKELKTYARTTSSRKNITLTLAKKCQYKFAYILLQPINTLHIVLKQKHCISSLYSNTILTKISLTTSGKSVFHCYNQIEFMGTVYKGGYYLTKFIEEINLFEILELVVIDNPILIIYVLVKQIKIENFNSHFESFEVDKDRTIVNNCLIFKIEEFSGPPINITPTSSGRLMIRLKEFF</sequence>
<gene>
    <name evidence="3" type="ORF">FWK35_00029902</name>
</gene>
<dbReference type="OrthoDB" id="6625353at2759"/>
<keyword evidence="4" id="KW-1185">Reference proteome</keyword>
<dbReference type="EMBL" id="VUJU01008941">
    <property type="protein sequence ID" value="KAF0723881.1"/>
    <property type="molecule type" value="Genomic_DNA"/>
</dbReference>
<accession>A0A6G0WC32</accession>
<dbReference type="AlphaFoldDB" id="A0A6G0WC32"/>
<proteinExistence type="predicted"/>
<evidence type="ECO:0000313" key="3">
    <source>
        <dbReference type="EMBL" id="KAF0723881.1"/>
    </source>
</evidence>
<dbReference type="PANTHER" id="PTHR31912:SF34">
    <property type="entry name" value="NOTOCHORD-RELATED PROTEIN"/>
    <property type="match status" value="1"/>
</dbReference>
<evidence type="ECO:0000256" key="1">
    <source>
        <dbReference type="PROSITE-ProRule" id="PRU00042"/>
    </source>
</evidence>
<keyword evidence="1" id="KW-0862">Zinc</keyword>
<keyword evidence="1" id="KW-0479">Metal-binding</keyword>
<dbReference type="PROSITE" id="PS50157">
    <property type="entry name" value="ZINC_FINGER_C2H2_2"/>
    <property type="match status" value="1"/>
</dbReference>